<name>A0A915D765_9BILA</name>
<sequence length="181" mass="20950">MSPCGSTEEDNYAQCINRNMGKCTDPEPMQLFRHRQLLRQRGMLRLNMSCIYLPSLKCSKEQFVNIKKAVQKPIINNYYEENPAVVLAFIFPYTPPDREWVYDRDSAVAQLEEAEYRSSTLEIIDLVNNQSTATAHMESPFYPPRLILITDFVSIIFTKRWLAVDDNAERSLSFSPTKSLL</sequence>
<dbReference type="Proteomes" id="UP000887574">
    <property type="component" value="Unplaced"/>
</dbReference>
<protein>
    <submittedName>
        <fullName evidence="2">Uncharacterized protein</fullName>
    </submittedName>
</protein>
<evidence type="ECO:0000313" key="2">
    <source>
        <dbReference type="WBParaSite" id="jg162.2"/>
    </source>
</evidence>
<dbReference type="WBParaSite" id="jg162.2">
    <property type="protein sequence ID" value="jg162.2"/>
    <property type="gene ID" value="jg162"/>
</dbReference>
<evidence type="ECO:0000313" key="1">
    <source>
        <dbReference type="Proteomes" id="UP000887574"/>
    </source>
</evidence>
<proteinExistence type="predicted"/>
<dbReference type="AlphaFoldDB" id="A0A915D765"/>
<keyword evidence="1" id="KW-1185">Reference proteome</keyword>
<reference evidence="2" key="1">
    <citation type="submission" date="2022-11" db="UniProtKB">
        <authorList>
            <consortium name="WormBaseParasite"/>
        </authorList>
    </citation>
    <scope>IDENTIFICATION</scope>
</reference>
<accession>A0A915D765</accession>
<organism evidence="1 2">
    <name type="scientific">Ditylenchus dipsaci</name>
    <dbReference type="NCBI Taxonomy" id="166011"/>
    <lineage>
        <taxon>Eukaryota</taxon>
        <taxon>Metazoa</taxon>
        <taxon>Ecdysozoa</taxon>
        <taxon>Nematoda</taxon>
        <taxon>Chromadorea</taxon>
        <taxon>Rhabditida</taxon>
        <taxon>Tylenchina</taxon>
        <taxon>Tylenchomorpha</taxon>
        <taxon>Sphaerularioidea</taxon>
        <taxon>Anguinidae</taxon>
        <taxon>Anguininae</taxon>
        <taxon>Ditylenchus</taxon>
    </lineage>
</organism>